<sequence>MITKQGSSCLQVGRIADLITKPELRHNTITDNNNPLLLTFYSFTGFNGFLLGYWLTGCPVLSAMHQPTRYCCPAAGHLITGRLLSIPSNYLQQTPVSSSQPRAL</sequence>
<accession>A0A060T9U3</accession>
<name>A0A060T9U3_BLAAD</name>
<reference evidence="1" key="2">
    <citation type="submission" date="2014-06" db="EMBL/GenBank/DDBJ databases">
        <title>The complete genome of Blastobotrys (Arxula) adeninivorans LS3 - a yeast of biotechnological interest.</title>
        <authorList>
            <person name="Kunze G."/>
            <person name="Gaillardin C."/>
            <person name="Czernicka M."/>
            <person name="Durrens P."/>
            <person name="Martin T."/>
            <person name="Boer E."/>
            <person name="Gabaldon T."/>
            <person name="Cruz J."/>
            <person name="Talla E."/>
            <person name="Marck C."/>
            <person name="Goffeau A."/>
            <person name="Barbe V."/>
            <person name="Baret P."/>
            <person name="Baronian K."/>
            <person name="Beier S."/>
            <person name="Bleykasten C."/>
            <person name="Bode R."/>
            <person name="Casaregola S."/>
            <person name="Despons L."/>
            <person name="Fairhead C."/>
            <person name="Giersberg M."/>
            <person name="Gierski P."/>
            <person name="Hahnel U."/>
            <person name="Hartmann A."/>
            <person name="Jankowska D."/>
            <person name="Jubin C."/>
            <person name="Jung P."/>
            <person name="Lafontaine I."/>
            <person name="Leh-Louis V."/>
            <person name="Lemaire M."/>
            <person name="Marcet-Houben M."/>
            <person name="Mascher M."/>
            <person name="Morel G."/>
            <person name="Richard G.-F."/>
            <person name="Riechen J."/>
            <person name="Sacerdot C."/>
            <person name="Sarkar A."/>
            <person name="Savel G."/>
            <person name="Schacherer J."/>
            <person name="Sherman D."/>
            <person name="Straub M.-L."/>
            <person name="Stein N."/>
            <person name="Thierry A."/>
            <person name="Trautwein-Schult A."/>
            <person name="Westhof E."/>
            <person name="Worch S."/>
            <person name="Dujon B."/>
            <person name="Souciet J.-L."/>
            <person name="Wincker P."/>
            <person name="Scholz U."/>
            <person name="Neuveglise N."/>
        </authorList>
    </citation>
    <scope>NUCLEOTIDE SEQUENCE</scope>
    <source>
        <strain evidence="1">LS3</strain>
    </source>
</reference>
<proteinExistence type="predicted"/>
<protein>
    <submittedName>
        <fullName evidence="1">ARAD1D17204p</fullName>
    </submittedName>
</protein>
<evidence type="ECO:0000313" key="1">
    <source>
        <dbReference type="EMBL" id="CDP37688.1"/>
    </source>
</evidence>
<dbReference type="EMBL" id="HG937694">
    <property type="protein sequence ID" value="CDP37688.1"/>
    <property type="molecule type" value="Genomic_DNA"/>
</dbReference>
<gene>
    <name evidence="1" type="ORF">GNLVRS02_ARAD1D17204g</name>
</gene>
<reference evidence="1" key="1">
    <citation type="submission" date="2014-02" db="EMBL/GenBank/DDBJ databases">
        <authorList>
            <person name="Genoscope - CEA"/>
        </authorList>
    </citation>
    <scope>NUCLEOTIDE SEQUENCE</scope>
    <source>
        <strain evidence="1">LS3</strain>
    </source>
</reference>
<organism evidence="1">
    <name type="scientific">Blastobotrys adeninivorans</name>
    <name type="common">Yeast</name>
    <name type="synonym">Arxula adeninivorans</name>
    <dbReference type="NCBI Taxonomy" id="409370"/>
    <lineage>
        <taxon>Eukaryota</taxon>
        <taxon>Fungi</taxon>
        <taxon>Dikarya</taxon>
        <taxon>Ascomycota</taxon>
        <taxon>Saccharomycotina</taxon>
        <taxon>Dipodascomycetes</taxon>
        <taxon>Dipodascales</taxon>
        <taxon>Trichomonascaceae</taxon>
        <taxon>Blastobotrys</taxon>
    </lineage>
</organism>
<dbReference type="AlphaFoldDB" id="A0A060T9U3"/>